<dbReference type="SUPFAM" id="SSF55455">
    <property type="entry name" value="SRF-like"/>
    <property type="match status" value="1"/>
</dbReference>
<name>A0A5N5FHS7_9ROSA</name>
<dbReference type="InterPro" id="IPR050142">
    <property type="entry name" value="MADS-box/MEF2_TF"/>
</dbReference>
<keyword evidence="2" id="KW-0805">Transcription regulation</keyword>
<evidence type="ECO:0000256" key="6">
    <source>
        <dbReference type="SAM" id="Coils"/>
    </source>
</evidence>
<dbReference type="PRINTS" id="PR00404">
    <property type="entry name" value="MADSDOMAIN"/>
</dbReference>
<evidence type="ECO:0000313" key="10">
    <source>
        <dbReference type="Proteomes" id="UP000327157"/>
    </source>
</evidence>
<keyword evidence="3" id="KW-0238">DNA-binding</keyword>
<dbReference type="GO" id="GO:0005634">
    <property type="term" value="C:nucleus"/>
    <property type="evidence" value="ECO:0007669"/>
    <property type="project" value="UniProtKB-SubCell"/>
</dbReference>
<dbReference type="Gene3D" id="3.40.1810.10">
    <property type="entry name" value="Transcription factor, MADS-box"/>
    <property type="match status" value="1"/>
</dbReference>
<feature type="domain" description="K-box" evidence="8">
    <location>
        <begin position="87"/>
        <end position="177"/>
    </location>
</feature>
<sequence>MVKRKIEIKRIEKDTSRQVTFSKRRNGLLKKAFELSVLCDAEVAVIIFSQKGRIDEFSSSDMHQTIERFHKHVNGGEINMAEVEQYVQHLKHESATMAKKIEILEASQRKYSGNDLDFCPVEELQEISSQLGRSLCSITERKAQLYMEQLEQLKGKERFLLQENAQLCEECGAKPLVEFSAQRERAFAPARCEKAGACFCLCKLQGPK</sequence>
<evidence type="ECO:0000256" key="2">
    <source>
        <dbReference type="ARBA" id="ARBA00023015"/>
    </source>
</evidence>
<evidence type="ECO:0000256" key="3">
    <source>
        <dbReference type="ARBA" id="ARBA00023125"/>
    </source>
</evidence>
<dbReference type="Pfam" id="PF01486">
    <property type="entry name" value="K-box"/>
    <property type="match status" value="1"/>
</dbReference>
<dbReference type="InterPro" id="IPR036879">
    <property type="entry name" value="TF_MADSbox_sf"/>
</dbReference>
<evidence type="ECO:0000256" key="5">
    <source>
        <dbReference type="ARBA" id="ARBA00023242"/>
    </source>
</evidence>
<comment type="subcellular location">
    <subcellularLocation>
        <location evidence="1">Nucleus</location>
    </subcellularLocation>
</comment>
<keyword evidence="6" id="KW-0175">Coiled coil</keyword>
<dbReference type="PROSITE" id="PS51297">
    <property type="entry name" value="K_BOX"/>
    <property type="match status" value="1"/>
</dbReference>
<evidence type="ECO:0000256" key="1">
    <source>
        <dbReference type="ARBA" id="ARBA00004123"/>
    </source>
</evidence>
<dbReference type="GO" id="GO:0003700">
    <property type="term" value="F:DNA-binding transcription factor activity"/>
    <property type="evidence" value="ECO:0007669"/>
    <property type="project" value="InterPro"/>
</dbReference>
<protein>
    <submittedName>
        <fullName evidence="9">MADS-box protein SOC1-like</fullName>
    </submittedName>
</protein>
<evidence type="ECO:0000313" key="9">
    <source>
        <dbReference type="EMBL" id="KAB2600752.1"/>
    </source>
</evidence>
<dbReference type="InterPro" id="IPR002487">
    <property type="entry name" value="TF_Kbox"/>
</dbReference>
<evidence type="ECO:0000256" key="4">
    <source>
        <dbReference type="ARBA" id="ARBA00023163"/>
    </source>
</evidence>
<reference evidence="9 10" key="1">
    <citation type="submission" date="2019-09" db="EMBL/GenBank/DDBJ databases">
        <authorList>
            <person name="Ou C."/>
        </authorList>
    </citation>
    <scope>NUCLEOTIDE SEQUENCE [LARGE SCALE GENOMIC DNA]</scope>
    <source>
        <strain evidence="9">S2</strain>
        <tissue evidence="9">Leaf</tissue>
    </source>
</reference>
<keyword evidence="5" id="KW-0539">Nucleus</keyword>
<reference evidence="9 10" key="2">
    <citation type="submission" date="2019-11" db="EMBL/GenBank/DDBJ databases">
        <title>A de novo genome assembly of a pear dwarfing rootstock.</title>
        <authorList>
            <person name="Wang F."/>
            <person name="Wang J."/>
            <person name="Li S."/>
            <person name="Zhang Y."/>
            <person name="Fang M."/>
            <person name="Ma L."/>
            <person name="Zhao Y."/>
            <person name="Jiang S."/>
        </authorList>
    </citation>
    <scope>NUCLEOTIDE SEQUENCE [LARGE SCALE GENOMIC DNA]</scope>
    <source>
        <strain evidence="9">S2</strain>
        <tissue evidence="9">Leaf</tissue>
    </source>
</reference>
<dbReference type="PROSITE" id="PS50066">
    <property type="entry name" value="MADS_BOX_2"/>
    <property type="match status" value="1"/>
</dbReference>
<dbReference type="OrthoDB" id="1152961at2759"/>
<gene>
    <name evidence="9" type="ORF">D8674_040140</name>
</gene>
<feature type="domain" description="MADS-box" evidence="7">
    <location>
        <begin position="1"/>
        <end position="61"/>
    </location>
</feature>
<dbReference type="InterPro" id="IPR002100">
    <property type="entry name" value="TF_MADSbox"/>
</dbReference>
<dbReference type="GO" id="GO:0000977">
    <property type="term" value="F:RNA polymerase II transcription regulatory region sequence-specific DNA binding"/>
    <property type="evidence" value="ECO:0007669"/>
    <property type="project" value="InterPro"/>
</dbReference>
<dbReference type="GO" id="GO:0099402">
    <property type="term" value="P:plant organ development"/>
    <property type="evidence" value="ECO:0007669"/>
    <property type="project" value="UniProtKB-ARBA"/>
</dbReference>
<feature type="coiled-coil region" evidence="6">
    <location>
        <begin position="136"/>
        <end position="170"/>
    </location>
</feature>
<organism evidence="9 10">
    <name type="scientific">Pyrus ussuriensis x Pyrus communis</name>
    <dbReference type="NCBI Taxonomy" id="2448454"/>
    <lineage>
        <taxon>Eukaryota</taxon>
        <taxon>Viridiplantae</taxon>
        <taxon>Streptophyta</taxon>
        <taxon>Embryophyta</taxon>
        <taxon>Tracheophyta</taxon>
        <taxon>Spermatophyta</taxon>
        <taxon>Magnoliopsida</taxon>
        <taxon>eudicotyledons</taxon>
        <taxon>Gunneridae</taxon>
        <taxon>Pentapetalae</taxon>
        <taxon>rosids</taxon>
        <taxon>fabids</taxon>
        <taxon>Rosales</taxon>
        <taxon>Rosaceae</taxon>
        <taxon>Amygdaloideae</taxon>
        <taxon>Maleae</taxon>
        <taxon>Pyrus</taxon>
    </lineage>
</organism>
<evidence type="ECO:0000259" key="7">
    <source>
        <dbReference type="PROSITE" id="PS50066"/>
    </source>
</evidence>
<dbReference type="GO" id="GO:0009908">
    <property type="term" value="P:flower development"/>
    <property type="evidence" value="ECO:0007669"/>
    <property type="project" value="UniProtKB-ARBA"/>
</dbReference>
<dbReference type="PANTHER" id="PTHR48019">
    <property type="entry name" value="SERUM RESPONSE FACTOR HOMOLOG"/>
    <property type="match status" value="1"/>
</dbReference>
<dbReference type="InterPro" id="IPR033896">
    <property type="entry name" value="MEF2-like_N"/>
</dbReference>
<dbReference type="EMBL" id="SMOL01000712">
    <property type="protein sequence ID" value="KAB2600752.1"/>
    <property type="molecule type" value="Genomic_DNA"/>
</dbReference>
<proteinExistence type="predicted"/>
<dbReference type="SMART" id="SM00432">
    <property type="entry name" value="MADS"/>
    <property type="match status" value="1"/>
</dbReference>
<dbReference type="CDD" id="cd00265">
    <property type="entry name" value="MADS_MEF2_like"/>
    <property type="match status" value="1"/>
</dbReference>
<dbReference type="GO" id="GO:0045944">
    <property type="term" value="P:positive regulation of transcription by RNA polymerase II"/>
    <property type="evidence" value="ECO:0007669"/>
    <property type="project" value="InterPro"/>
</dbReference>
<dbReference type="FunFam" id="3.40.1810.10:FF:000030">
    <property type="entry name" value="Agamous-like MADS-box protein AGL13"/>
    <property type="match status" value="1"/>
</dbReference>
<keyword evidence="4" id="KW-0804">Transcription</keyword>
<dbReference type="Pfam" id="PF00319">
    <property type="entry name" value="SRF-TF"/>
    <property type="match status" value="1"/>
</dbReference>
<evidence type="ECO:0000259" key="8">
    <source>
        <dbReference type="PROSITE" id="PS51297"/>
    </source>
</evidence>
<dbReference type="GO" id="GO:0046983">
    <property type="term" value="F:protein dimerization activity"/>
    <property type="evidence" value="ECO:0007669"/>
    <property type="project" value="InterPro"/>
</dbReference>
<dbReference type="AlphaFoldDB" id="A0A5N5FHS7"/>
<keyword evidence="10" id="KW-1185">Reference proteome</keyword>
<dbReference type="Proteomes" id="UP000327157">
    <property type="component" value="Unassembled WGS sequence"/>
</dbReference>
<comment type="caution">
    <text evidence="9">The sequence shown here is derived from an EMBL/GenBank/DDBJ whole genome shotgun (WGS) entry which is preliminary data.</text>
</comment>
<accession>A0A5N5FHS7</accession>